<reference evidence="2" key="3">
    <citation type="submission" date="2022-06" db="UniProtKB">
        <authorList>
            <consortium name="EnsemblPlants"/>
        </authorList>
    </citation>
    <scope>IDENTIFICATION</scope>
</reference>
<keyword evidence="3" id="KW-1185">Reference proteome</keyword>
<proteinExistence type="predicted"/>
<reference evidence="2" key="2">
    <citation type="submission" date="2018-03" db="EMBL/GenBank/DDBJ databases">
        <title>The Triticum urartu genome reveals the dynamic nature of wheat genome evolution.</title>
        <authorList>
            <person name="Ling H."/>
            <person name="Ma B."/>
            <person name="Shi X."/>
            <person name="Liu H."/>
            <person name="Dong L."/>
            <person name="Sun H."/>
            <person name="Cao Y."/>
            <person name="Gao Q."/>
            <person name="Zheng S."/>
            <person name="Li Y."/>
            <person name="Yu Y."/>
            <person name="Du H."/>
            <person name="Qi M."/>
            <person name="Li Y."/>
            <person name="Yu H."/>
            <person name="Cui Y."/>
            <person name="Wang N."/>
            <person name="Chen C."/>
            <person name="Wu H."/>
            <person name="Zhao Y."/>
            <person name="Zhang J."/>
            <person name="Li Y."/>
            <person name="Zhou W."/>
            <person name="Zhang B."/>
            <person name="Hu W."/>
            <person name="Eijk M."/>
            <person name="Tang J."/>
            <person name="Witsenboer H."/>
            <person name="Zhao S."/>
            <person name="Li Z."/>
            <person name="Zhang A."/>
            <person name="Wang D."/>
            <person name="Liang C."/>
        </authorList>
    </citation>
    <scope>NUCLEOTIDE SEQUENCE [LARGE SCALE GENOMIC DNA]</scope>
    <source>
        <strain evidence="2">cv. G1812</strain>
    </source>
</reference>
<dbReference type="Gramene" id="TuG1812G0700001383.01.T01">
    <property type="protein sequence ID" value="TuG1812G0700001383.01.T01"/>
    <property type="gene ID" value="TuG1812G0700001383.01"/>
</dbReference>
<accession>A0A8R7V4Y0</accession>
<feature type="compositionally biased region" description="Basic residues" evidence="1">
    <location>
        <begin position="62"/>
        <end position="74"/>
    </location>
</feature>
<feature type="compositionally biased region" description="Basic residues" evidence="1">
    <location>
        <begin position="21"/>
        <end position="31"/>
    </location>
</feature>
<evidence type="ECO:0000256" key="1">
    <source>
        <dbReference type="SAM" id="MobiDB-lite"/>
    </source>
</evidence>
<feature type="compositionally biased region" description="Low complexity" evidence="1">
    <location>
        <begin position="75"/>
        <end position="103"/>
    </location>
</feature>
<dbReference type="EnsemblPlants" id="TuG1812G0700001383.01.T01">
    <property type="protein sequence ID" value="TuG1812G0700001383.01.T01"/>
    <property type="gene ID" value="TuG1812G0700001383.01"/>
</dbReference>
<evidence type="ECO:0000313" key="3">
    <source>
        <dbReference type="Proteomes" id="UP000015106"/>
    </source>
</evidence>
<protein>
    <submittedName>
        <fullName evidence="2">Uncharacterized protein</fullName>
    </submittedName>
</protein>
<sequence length="140" mass="15456">PRRALLYKIPHAHLGLPFSLHNRRRRRKPSRTRLQPSFSAAPPPPSTWARCTDRWPVPGRSAGRRPRSPSRTRRSSPAAAPTRGSSTTAASSPPSSASARSAAPTPPRSRRAPRKGSSFALVFLSLLRKIMMMEETLLKC</sequence>
<dbReference type="AlphaFoldDB" id="A0A8R7V4Y0"/>
<reference evidence="3" key="1">
    <citation type="journal article" date="2013" name="Nature">
        <title>Draft genome of the wheat A-genome progenitor Triticum urartu.</title>
        <authorList>
            <person name="Ling H.Q."/>
            <person name="Zhao S."/>
            <person name="Liu D."/>
            <person name="Wang J."/>
            <person name="Sun H."/>
            <person name="Zhang C."/>
            <person name="Fan H."/>
            <person name="Li D."/>
            <person name="Dong L."/>
            <person name="Tao Y."/>
            <person name="Gao C."/>
            <person name="Wu H."/>
            <person name="Li Y."/>
            <person name="Cui Y."/>
            <person name="Guo X."/>
            <person name="Zheng S."/>
            <person name="Wang B."/>
            <person name="Yu K."/>
            <person name="Liang Q."/>
            <person name="Yang W."/>
            <person name="Lou X."/>
            <person name="Chen J."/>
            <person name="Feng M."/>
            <person name="Jian J."/>
            <person name="Zhang X."/>
            <person name="Luo G."/>
            <person name="Jiang Y."/>
            <person name="Liu J."/>
            <person name="Wang Z."/>
            <person name="Sha Y."/>
            <person name="Zhang B."/>
            <person name="Wu H."/>
            <person name="Tang D."/>
            <person name="Shen Q."/>
            <person name="Xue P."/>
            <person name="Zou S."/>
            <person name="Wang X."/>
            <person name="Liu X."/>
            <person name="Wang F."/>
            <person name="Yang Y."/>
            <person name="An X."/>
            <person name="Dong Z."/>
            <person name="Zhang K."/>
            <person name="Zhang X."/>
            <person name="Luo M.C."/>
            <person name="Dvorak J."/>
            <person name="Tong Y."/>
            <person name="Wang J."/>
            <person name="Yang H."/>
            <person name="Li Z."/>
            <person name="Wang D."/>
            <person name="Zhang A."/>
            <person name="Wang J."/>
        </authorList>
    </citation>
    <scope>NUCLEOTIDE SEQUENCE</scope>
    <source>
        <strain evidence="3">cv. G1812</strain>
    </source>
</reference>
<feature type="region of interest" description="Disordered" evidence="1">
    <location>
        <begin position="19"/>
        <end position="114"/>
    </location>
</feature>
<dbReference type="Proteomes" id="UP000015106">
    <property type="component" value="Chromosome 7"/>
</dbReference>
<organism evidence="2 3">
    <name type="scientific">Triticum urartu</name>
    <name type="common">Red wild einkorn</name>
    <name type="synonym">Crithodium urartu</name>
    <dbReference type="NCBI Taxonomy" id="4572"/>
    <lineage>
        <taxon>Eukaryota</taxon>
        <taxon>Viridiplantae</taxon>
        <taxon>Streptophyta</taxon>
        <taxon>Embryophyta</taxon>
        <taxon>Tracheophyta</taxon>
        <taxon>Spermatophyta</taxon>
        <taxon>Magnoliopsida</taxon>
        <taxon>Liliopsida</taxon>
        <taxon>Poales</taxon>
        <taxon>Poaceae</taxon>
        <taxon>BOP clade</taxon>
        <taxon>Pooideae</taxon>
        <taxon>Triticodae</taxon>
        <taxon>Triticeae</taxon>
        <taxon>Triticinae</taxon>
        <taxon>Triticum</taxon>
    </lineage>
</organism>
<evidence type="ECO:0000313" key="2">
    <source>
        <dbReference type="EnsemblPlants" id="TuG1812G0700001383.01.T01"/>
    </source>
</evidence>
<name>A0A8R7V4Y0_TRIUA</name>